<gene>
    <name evidence="2" type="ORF">CPLU01_09159</name>
</gene>
<name>A0A8H6NC33_9PEZI</name>
<reference evidence="2" key="1">
    <citation type="journal article" date="2020" name="Phytopathology">
        <title>Genome Sequence Resources of Colletotrichum truncatum, C. plurivorum, C. musicola, and C. sojae: Four Species Pathogenic to Soybean (Glycine max).</title>
        <authorList>
            <person name="Rogerio F."/>
            <person name="Boufleur T.R."/>
            <person name="Ciampi-Guillardi M."/>
            <person name="Sukno S.A."/>
            <person name="Thon M.R."/>
            <person name="Massola Junior N.S."/>
            <person name="Baroncelli R."/>
        </authorList>
    </citation>
    <scope>NUCLEOTIDE SEQUENCE</scope>
    <source>
        <strain evidence="2">LFN00145</strain>
    </source>
</reference>
<feature type="compositionally biased region" description="Polar residues" evidence="1">
    <location>
        <begin position="107"/>
        <end position="121"/>
    </location>
</feature>
<feature type="region of interest" description="Disordered" evidence="1">
    <location>
        <begin position="97"/>
        <end position="133"/>
    </location>
</feature>
<dbReference type="Proteomes" id="UP000654918">
    <property type="component" value="Unassembled WGS sequence"/>
</dbReference>
<organism evidence="2 3">
    <name type="scientific">Colletotrichum plurivorum</name>
    <dbReference type="NCBI Taxonomy" id="2175906"/>
    <lineage>
        <taxon>Eukaryota</taxon>
        <taxon>Fungi</taxon>
        <taxon>Dikarya</taxon>
        <taxon>Ascomycota</taxon>
        <taxon>Pezizomycotina</taxon>
        <taxon>Sordariomycetes</taxon>
        <taxon>Hypocreomycetidae</taxon>
        <taxon>Glomerellales</taxon>
        <taxon>Glomerellaceae</taxon>
        <taxon>Colletotrichum</taxon>
        <taxon>Colletotrichum orchidearum species complex</taxon>
    </lineage>
</organism>
<evidence type="ECO:0000313" key="3">
    <source>
        <dbReference type="Proteomes" id="UP000654918"/>
    </source>
</evidence>
<sequence>MGTAVYCLEGSVKLEAWGVRSQDRDRFCVVDDVMMKCSEGTSGQAKRCSSTKKCIAALRNAAQPSAPRVSVSLSVSLTSASHHRAVQLQHQAFSIRTADSHADAQDEASSASGVQQQQLPQTPKRHAFLATTH</sequence>
<evidence type="ECO:0000313" key="2">
    <source>
        <dbReference type="EMBL" id="KAF6827373.1"/>
    </source>
</evidence>
<dbReference type="EMBL" id="WIGO01000139">
    <property type="protein sequence ID" value="KAF6827373.1"/>
    <property type="molecule type" value="Genomic_DNA"/>
</dbReference>
<accession>A0A8H6NC33</accession>
<evidence type="ECO:0000256" key="1">
    <source>
        <dbReference type="SAM" id="MobiDB-lite"/>
    </source>
</evidence>
<keyword evidence="3" id="KW-1185">Reference proteome</keyword>
<protein>
    <submittedName>
        <fullName evidence="2">Uncharacterized protein</fullName>
    </submittedName>
</protein>
<proteinExistence type="predicted"/>
<dbReference type="AlphaFoldDB" id="A0A8H6NC33"/>
<comment type="caution">
    <text evidence="2">The sequence shown here is derived from an EMBL/GenBank/DDBJ whole genome shotgun (WGS) entry which is preliminary data.</text>
</comment>